<comment type="caution">
    <text evidence="2">The sequence shown here is derived from an EMBL/GenBank/DDBJ whole genome shotgun (WGS) entry which is preliminary data.</text>
</comment>
<proteinExistence type="predicted"/>
<protein>
    <submittedName>
        <fullName evidence="2">Uncharacterized protein</fullName>
    </submittedName>
</protein>
<feature type="coiled-coil region" evidence="1">
    <location>
        <begin position="88"/>
        <end position="126"/>
    </location>
</feature>
<sequence length="133" mass="16039">MLQEEHQYFEEKIKNRPYQYPQYNKYTEIKQLSSLYENEDINVKSQVKNSQAQSLQNKKQHSQLVGVENYWKMHRNNFLVSKKKITRKEQERDALVEINKQVDELSATYSKRLQELDAEIKKSEEKLKDPQIC</sequence>
<dbReference type="AlphaFoldDB" id="A0A0C2J4Z3"/>
<accession>A0A0C2J4Z3</accession>
<keyword evidence="1" id="KW-0175">Coiled coil</keyword>
<evidence type="ECO:0000313" key="3">
    <source>
        <dbReference type="Proteomes" id="UP000031668"/>
    </source>
</evidence>
<dbReference type="Proteomes" id="UP000031668">
    <property type="component" value="Unassembled WGS sequence"/>
</dbReference>
<reference evidence="2 3" key="1">
    <citation type="journal article" date="2014" name="Genome Biol. Evol.">
        <title>The genome of the myxosporean Thelohanellus kitauei shows adaptations to nutrient acquisition within its fish host.</title>
        <authorList>
            <person name="Yang Y."/>
            <person name="Xiong J."/>
            <person name="Zhou Z."/>
            <person name="Huo F."/>
            <person name="Miao W."/>
            <person name="Ran C."/>
            <person name="Liu Y."/>
            <person name="Zhang J."/>
            <person name="Feng J."/>
            <person name="Wang M."/>
            <person name="Wang M."/>
            <person name="Wang L."/>
            <person name="Yao B."/>
        </authorList>
    </citation>
    <scope>NUCLEOTIDE SEQUENCE [LARGE SCALE GENOMIC DNA]</scope>
    <source>
        <strain evidence="2">Wuqing</strain>
    </source>
</reference>
<organism evidence="2 3">
    <name type="scientific">Thelohanellus kitauei</name>
    <name type="common">Myxosporean</name>
    <dbReference type="NCBI Taxonomy" id="669202"/>
    <lineage>
        <taxon>Eukaryota</taxon>
        <taxon>Metazoa</taxon>
        <taxon>Cnidaria</taxon>
        <taxon>Myxozoa</taxon>
        <taxon>Myxosporea</taxon>
        <taxon>Bivalvulida</taxon>
        <taxon>Platysporina</taxon>
        <taxon>Myxobolidae</taxon>
        <taxon>Thelohanellus</taxon>
    </lineage>
</organism>
<dbReference type="EMBL" id="JWZT01004433">
    <property type="protein sequence ID" value="KII64123.1"/>
    <property type="molecule type" value="Genomic_DNA"/>
</dbReference>
<evidence type="ECO:0000256" key="1">
    <source>
        <dbReference type="SAM" id="Coils"/>
    </source>
</evidence>
<evidence type="ECO:0000313" key="2">
    <source>
        <dbReference type="EMBL" id="KII64123.1"/>
    </source>
</evidence>
<name>A0A0C2J4Z3_THEKT</name>
<gene>
    <name evidence="2" type="ORF">RF11_02550</name>
</gene>
<keyword evidence="3" id="KW-1185">Reference proteome</keyword>